<dbReference type="InterPro" id="IPR012337">
    <property type="entry name" value="RNaseH-like_sf"/>
</dbReference>
<dbReference type="InterPro" id="IPR050900">
    <property type="entry name" value="Transposase_IS3/IS150/IS904"/>
</dbReference>
<feature type="domain" description="Integrase catalytic" evidence="1">
    <location>
        <begin position="290"/>
        <end position="452"/>
    </location>
</feature>
<accession>A0A2J4ZXW8</accession>
<dbReference type="InterPro" id="IPR010921">
    <property type="entry name" value="Trp_repressor/repl_initiator"/>
</dbReference>
<proteinExistence type="predicted"/>
<dbReference type="InterPro" id="IPR055247">
    <property type="entry name" value="InsJ-like_HTH"/>
</dbReference>
<dbReference type="Gene3D" id="1.10.10.60">
    <property type="entry name" value="Homeodomain-like"/>
    <property type="match status" value="1"/>
</dbReference>
<dbReference type="InterPro" id="IPR025948">
    <property type="entry name" value="HTH-like_dom"/>
</dbReference>
<name>A0A2J4ZXW8_9ENTR</name>
<dbReference type="InterPro" id="IPR048020">
    <property type="entry name" value="Transpos_IS3"/>
</dbReference>
<dbReference type="Pfam" id="PF00665">
    <property type="entry name" value="rve"/>
    <property type="match status" value="1"/>
</dbReference>
<reference evidence="2 3" key="1">
    <citation type="submission" date="2017-11" db="EMBL/GenBank/DDBJ databases">
        <authorList>
            <person name="Han C.G."/>
        </authorList>
    </citation>
    <scope>NUCLEOTIDE SEQUENCE [LARGE SCALE GENOMIC DNA]</scope>
    <source>
        <strain evidence="2 3">A2</strain>
    </source>
</reference>
<dbReference type="GO" id="GO:0015074">
    <property type="term" value="P:DNA integration"/>
    <property type="evidence" value="ECO:0007669"/>
    <property type="project" value="InterPro"/>
</dbReference>
<dbReference type="EMBL" id="PIET01000063">
    <property type="protein sequence ID" value="PLM67852.1"/>
    <property type="molecule type" value="Genomic_DNA"/>
</dbReference>
<dbReference type="AlphaFoldDB" id="A0A2J4ZXW8"/>
<comment type="caution">
    <text evidence="2">The sequence shown here is derived from an EMBL/GenBank/DDBJ whole genome shotgun (WGS) entry which is preliminary data.</text>
</comment>
<dbReference type="SUPFAM" id="SSF48295">
    <property type="entry name" value="TrpR-like"/>
    <property type="match status" value="2"/>
</dbReference>
<dbReference type="InterPro" id="IPR001584">
    <property type="entry name" value="Integrase_cat-core"/>
</dbReference>
<dbReference type="PANTHER" id="PTHR46889:SF4">
    <property type="entry name" value="TRANSPOSASE INSO FOR INSERTION SEQUENCE ELEMENT IS911B-RELATED"/>
    <property type="match status" value="1"/>
</dbReference>
<reference evidence="2 3" key="2">
    <citation type="submission" date="2018-01" db="EMBL/GenBank/DDBJ databases">
        <title>Genomic study of Klebsiella pneumoniae.</title>
        <authorList>
            <person name="Yang Y."/>
            <person name="Bicalho R."/>
        </authorList>
    </citation>
    <scope>NUCLEOTIDE SEQUENCE [LARGE SCALE GENOMIC DNA]</scope>
    <source>
        <strain evidence="2 3">A2</strain>
    </source>
</reference>
<dbReference type="Pfam" id="PF13276">
    <property type="entry name" value="HTH_21"/>
    <property type="match status" value="1"/>
</dbReference>
<dbReference type="Pfam" id="PF13333">
    <property type="entry name" value="rve_2"/>
    <property type="match status" value="1"/>
</dbReference>
<dbReference type="SUPFAM" id="SSF53098">
    <property type="entry name" value="Ribonuclease H-like"/>
    <property type="match status" value="1"/>
</dbReference>
<evidence type="ECO:0000313" key="2">
    <source>
        <dbReference type="EMBL" id="PLM67852.1"/>
    </source>
</evidence>
<dbReference type="InterPro" id="IPR036397">
    <property type="entry name" value="RNaseH_sf"/>
</dbReference>
<dbReference type="PANTHER" id="PTHR46889">
    <property type="entry name" value="TRANSPOSASE INSF FOR INSERTION SEQUENCE IS3B-RELATED"/>
    <property type="match status" value="1"/>
</dbReference>
<dbReference type="Gene3D" id="1.10.10.10">
    <property type="entry name" value="Winged helix-like DNA-binding domain superfamily/Winged helix DNA-binding domain"/>
    <property type="match status" value="1"/>
</dbReference>
<dbReference type="Proteomes" id="UP000234661">
    <property type="component" value="Unassembled WGS sequence"/>
</dbReference>
<sequence>MSRRKYTFQQRLEVVMHYFATDEGYRLTSARFNVPRTQVRIWVAAYDAYGEEGLKPRDKGVSIDPDIRVEAVKAVLTGQISQTQAAAKFNVAGSASVGKWMKVFSEHGEEGLRSLRVGKKRALHMIDDPVALEVALERSKDKRIQELEQKVRRLELRILYLKKFESLSSVREKVRIIDELRQHYPFDQLLQIAQIPRSTFYYHLKALHSPGKYDEVKCRIKEIYDENQGRYGYRRIALALRREGGALNHKVVQRLMNVLRLKAAIRVKRYSSWRGEHGRAADNILQRNFKASRPNEKWVTDVTEFAVSGRKLYLSPIIDLFNNEVISYSISERPTMPMIDDMLIKAFARLDAGTNPVLHSDQGWQYRHRWYQYQLREFGIVQSMSRKGNCLDNACAECFFGTLKSECFYTSKFKDIDELKKAIEDYIRYYNTRRISLKFNGLSPVEYRLKSYPGRN</sequence>
<dbReference type="GO" id="GO:0043565">
    <property type="term" value="F:sequence-specific DNA binding"/>
    <property type="evidence" value="ECO:0007669"/>
    <property type="project" value="InterPro"/>
</dbReference>
<gene>
    <name evidence="2" type="ORF">CWM85_04785</name>
</gene>
<dbReference type="InterPro" id="IPR036388">
    <property type="entry name" value="WH-like_DNA-bd_sf"/>
</dbReference>
<dbReference type="RefSeq" id="WP_094645257.1">
    <property type="nucleotide sequence ID" value="NZ_FKYS01000001.1"/>
</dbReference>
<protein>
    <submittedName>
        <fullName evidence="2">IS3 family transposase</fullName>
    </submittedName>
</protein>
<organism evidence="2 3">
    <name type="scientific">Klebsiella michiganensis</name>
    <dbReference type="NCBI Taxonomy" id="1134687"/>
    <lineage>
        <taxon>Bacteria</taxon>
        <taxon>Pseudomonadati</taxon>
        <taxon>Pseudomonadota</taxon>
        <taxon>Gammaproteobacteria</taxon>
        <taxon>Enterobacterales</taxon>
        <taxon>Enterobacteriaceae</taxon>
        <taxon>Klebsiella/Raoultella group</taxon>
        <taxon>Klebsiella</taxon>
    </lineage>
</organism>
<evidence type="ECO:0000259" key="1">
    <source>
        <dbReference type="PROSITE" id="PS50994"/>
    </source>
</evidence>
<dbReference type="NCBIfam" id="NF033516">
    <property type="entry name" value="transpos_IS3"/>
    <property type="match status" value="1"/>
</dbReference>
<evidence type="ECO:0000313" key="3">
    <source>
        <dbReference type="Proteomes" id="UP000234661"/>
    </source>
</evidence>
<dbReference type="Gene3D" id="3.30.420.10">
    <property type="entry name" value="Ribonuclease H-like superfamily/Ribonuclease H"/>
    <property type="match status" value="1"/>
</dbReference>
<dbReference type="Pfam" id="PF13518">
    <property type="entry name" value="HTH_28"/>
    <property type="match status" value="2"/>
</dbReference>
<dbReference type="PROSITE" id="PS50994">
    <property type="entry name" value="INTEGRASE"/>
    <property type="match status" value="1"/>
</dbReference>